<dbReference type="RefSeq" id="WP_200243187.1">
    <property type="nucleotide sequence ID" value="NZ_NRRY01000014.1"/>
</dbReference>
<name>A0A9X0W8F7_9GAMM</name>
<dbReference type="PANTHER" id="PTHR22939:SF129">
    <property type="entry name" value="SERINE PROTEASE HTRA2, MITOCHONDRIAL"/>
    <property type="match status" value="1"/>
</dbReference>
<comment type="caution">
    <text evidence="8">The sequence shown here is derived from an EMBL/GenBank/DDBJ whole genome shotgun (WGS) entry which is preliminary data.</text>
</comment>
<protein>
    <recommendedName>
        <fullName evidence="7">PDZ domain-containing protein</fullName>
    </recommendedName>
</protein>
<dbReference type="AlphaFoldDB" id="A0A9X0W8F7"/>
<sequence length="392" mass="40211">MRPTTHSIALTLFGFTAGAAVVSALDQLPSIKGAADADHQAQEASPVANQPSAPGFADAVVAAAPAVVKVYAKGSVDSGPRSSRPARSEMLASTLSGAQPHRAQTRLGSGVVIASQGLIATNGHVVRDCDEIKVELVDGRMLSAELLGIDDATDLAVLRAPLPELAPIALGDPSKLRVGDVVLAIGHPYGIGQTVSLGIVSATGRSRLGLTEIEDFIQTDAAINPGNSGGALVDTAGRLVGIATAGLSESGHAEGVGFAIPSTLVMQVVESIADHGQVDRGWIGLGGRSVTHELERRFGLRASSGVLVSSLVENGPAAAAGLRAGDVITAFAGTEITDASQLRELITATPPQREVPLVVWRGSERIEVSVRAAEWIAADRRDIASAARAERE</sequence>
<dbReference type="PANTHER" id="PTHR22939">
    <property type="entry name" value="SERINE PROTEASE FAMILY S1C HTRA-RELATED"/>
    <property type="match status" value="1"/>
</dbReference>
<gene>
    <name evidence="8" type="ORF">CKO42_10215</name>
</gene>
<evidence type="ECO:0000256" key="3">
    <source>
        <dbReference type="ARBA" id="ARBA00022801"/>
    </source>
</evidence>
<dbReference type="InterPro" id="IPR001940">
    <property type="entry name" value="Peptidase_S1C"/>
</dbReference>
<evidence type="ECO:0000313" key="9">
    <source>
        <dbReference type="Proteomes" id="UP001138768"/>
    </source>
</evidence>
<dbReference type="PROSITE" id="PS50106">
    <property type="entry name" value="PDZ"/>
    <property type="match status" value="1"/>
</dbReference>
<feature type="signal peptide" evidence="6">
    <location>
        <begin position="1"/>
        <end position="19"/>
    </location>
</feature>
<comment type="similarity">
    <text evidence="1">Belongs to the peptidase S1C family.</text>
</comment>
<dbReference type="SUPFAM" id="SSF50156">
    <property type="entry name" value="PDZ domain-like"/>
    <property type="match status" value="1"/>
</dbReference>
<organism evidence="8 9">
    <name type="scientific">Lamprobacter modestohalophilus</name>
    <dbReference type="NCBI Taxonomy" id="1064514"/>
    <lineage>
        <taxon>Bacteria</taxon>
        <taxon>Pseudomonadati</taxon>
        <taxon>Pseudomonadota</taxon>
        <taxon>Gammaproteobacteria</taxon>
        <taxon>Chromatiales</taxon>
        <taxon>Chromatiaceae</taxon>
        <taxon>Lamprobacter</taxon>
    </lineage>
</organism>
<evidence type="ECO:0000256" key="1">
    <source>
        <dbReference type="ARBA" id="ARBA00010541"/>
    </source>
</evidence>
<reference evidence="8 9" key="1">
    <citation type="journal article" date="2020" name="Microorganisms">
        <title>Osmotic Adaptation and Compatible Solute Biosynthesis of Phototrophic Bacteria as Revealed from Genome Analyses.</title>
        <authorList>
            <person name="Imhoff J.F."/>
            <person name="Rahn T."/>
            <person name="Kunzel S."/>
            <person name="Keller A."/>
            <person name="Neulinger S.C."/>
        </authorList>
    </citation>
    <scope>NUCLEOTIDE SEQUENCE [LARGE SCALE GENOMIC DNA]</scope>
    <source>
        <strain evidence="8 9">DSM 25653</strain>
    </source>
</reference>
<dbReference type="EMBL" id="NRRY01000014">
    <property type="protein sequence ID" value="MBK1618801.1"/>
    <property type="molecule type" value="Genomic_DNA"/>
</dbReference>
<keyword evidence="4" id="KW-0720">Serine protease</keyword>
<feature type="chain" id="PRO_5040860986" description="PDZ domain-containing protein" evidence="6">
    <location>
        <begin position="20"/>
        <end position="392"/>
    </location>
</feature>
<accession>A0A9X0W8F7</accession>
<evidence type="ECO:0000256" key="4">
    <source>
        <dbReference type="ARBA" id="ARBA00022825"/>
    </source>
</evidence>
<dbReference type="GO" id="GO:0004252">
    <property type="term" value="F:serine-type endopeptidase activity"/>
    <property type="evidence" value="ECO:0007669"/>
    <property type="project" value="InterPro"/>
</dbReference>
<keyword evidence="9" id="KW-1185">Reference proteome</keyword>
<dbReference type="GO" id="GO:0006515">
    <property type="term" value="P:protein quality control for misfolded or incompletely synthesized proteins"/>
    <property type="evidence" value="ECO:0007669"/>
    <property type="project" value="TreeGrafter"/>
</dbReference>
<keyword evidence="3" id="KW-0378">Hydrolase</keyword>
<dbReference type="Gene3D" id="2.40.10.120">
    <property type="match status" value="1"/>
</dbReference>
<dbReference type="Gene3D" id="2.30.42.10">
    <property type="match status" value="1"/>
</dbReference>
<evidence type="ECO:0000256" key="6">
    <source>
        <dbReference type="SAM" id="SignalP"/>
    </source>
</evidence>
<keyword evidence="6" id="KW-0732">Signal</keyword>
<evidence type="ECO:0000256" key="2">
    <source>
        <dbReference type="ARBA" id="ARBA00022670"/>
    </source>
</evidence>
<dbReference type="Pfam" id="PF13180">
    <property type="entry name" value="PDZ_2"/>
    <property type="match status" value="1"/>
</dbReference>
<dbReference type="PRINTS" id="PR00834">
    <property type="entry name" value="PROTEASES2C"/>
</dbReference>
<dbReference type="Proteomes" id="UP001138768">
    <property type="component" value="Unassembled WGS sequence"/>
</dbReference>
<feature type="region of interest" description="Disordered" evidence="5">
    <location>
        <begin position="75"/>
        <end position="101"/>
    </location>
</feature>
<keyword evidence="2" id="KW-0645">Protease</keyword>
<dbReference type="SMART" id="SM00228">
    <property type="entry name" value="PDZ"/>
    <property type="match status" value="1"/>
</dbReference>
<dbReference type="InterPro" id="IPR036034">
    <property type="entry name" value="PDZ_sf"/>
</dbReference>
<proteinExistence type="inferred from homology"/>
<dbReference type="InterPro" id="IPR001478">
    <property type="entry name" value="PDZ"/>
</dbReference>
<dbReference type="SUPFAM" id="SSF50494">
    <property type="entry name" value="Trypsin-like serine proteases"/>
    <property type="match status" value="1"/>
</dbReference>
<feature type="domain" description="PDZ" evidence="7">
    <location>
        <begin position="298"/>
        <end position="363"/>
    </location>
</feature>
<evidence type="ECO:0000313" key="8">
    <source>
        <dbReference type="EMBL" id="MBK1618801.1"/>
    </source>
</evidence>
<dbReference type="GO" id="GO:0042597">
    <property type="term" value="C:periplasmic space"/>
    <property type="evidence" value="ECO:0007669"/>
    <property type="project" value="TreeGrafter"/>
</dbReference>
<dbReference type="InterPro" id="IPR009003">
    <property type="entry name" value="Peptidase_S1_PA"/>
</dbReference>
<dbReference type="Pfam" id="PF13365">
    <property type="entry name" value="Trypsin_2"/>
    <property type="match status" value="1"/>
</dbReference>
<evidence type="ECO:0000256" key="5">
    <source>
        <dbReference type="SAM" id="MobiDB-lite"/>
    </source>
</evidence>
<evidence type="ECO:0000259" key="7">
    <source>
        <dbReference type="PROSITE" id="PS50106"/>
    </source>
</evidence>